<keyword evidence="4" id="KW-0663">Pyridoxal phosphate</keyword>
<evidence type="ECO:0000256" key="5">
    <source>
        <dbReference type="ARBA" id="ARBA00023239"/>
    </source>
</evidence>
<keyword evidence="5" id="KW-0456">Lyase</keyword>
<dbReference type="GO" id="GO:0004351">
    <property type="term" value="F:glutamate decarboxylase activity"/>
    <property type="evidence" value="ECO:0007669"/>
    <property type="project" value="UniProtKB-EC"/>
</dbReference>
<organism evidence="7 8">
    <name type="scientific">Parasponia andersonii</name>
    <name type="common">Sponia andersonii</name>
    <dbReference type="NCBI Taxonomy" id="3476"/>
    <lineage>
        <taxon>Eukaryota</taxon>
        <taxon>Viridiplantae</taxon>
        <taxon>Streptophyta</taxon>
        <taxon>Embryophyta</taxon>
        <taxon>Tracheophyta</taxon>
        <taxon>Spermatophyta</taxon>
        <taxon>Magnoliopsida</taxon>
        <taxon>eudicotyledons</taxon>
        <taxon>Gunneridae</taxon>
        <taxon>Pentapetalae</taxon>
        <taxon>rosids</taxon>
        <taxon>fabids</taxon>
        <taxon>Rosales</taxon>
        <taxon>Cannabaceae</taxon>
        <taxon>Parasponia</taxon>
    </lineage>
</organism>
<sequence>MVLTRAGTGGGGRGSDESSDYLDSTFSSQYVREPVPKWRLPEKSIPKEAAYQFIHDELLLDGVCDHLDGARVRPTHHGLY</sequence>
<evidence type="ECO:0000256" key="2">
    <source>
        <dbReference type="ARBA" id="ARBA00009533"/>
    </source>
</evidence>
<dbReference type="GO" id="GO:0005829">
    <property type="term" value="C:cytosol"/>
    <property type="evidence" value="ECO:0007669"/>
    <property type="project" value="TreeGrafter"/>
</dbReference>
<keyword evidence="8" id="KW-1185">Reference proteome</keyword>
<dbReference type="EMBL" id="JXTB01000330">
    <property type="protein sequence ID" value="PON45425.1"/>
    <property type="molecule type" value="Genomic_DNA"/>
</dbReference>
<accession>A0A2P5B9E7</accession>
<dbReference type="STRING" id="3476.A0A2P5B9E7"/>
<evidence type="ECO:0000256" key="4">
    <source>
        <dbReference type="ARBA" id="ARBA00022898"/>
    </source>
</evidence>
<evidence type="ECO:0000256" key="6">
    <source>
        <dbReference type="SAM" id="MobiDB-lite"/>
    </source>
</evidence>
<dbReference type="OrthoDB" id="5152799at2759"/>
<dbReference type="InterPro" id="IPR010107">
    <property type="entry name" value="Glutamate_decarboxylase"/>
</dbReference>
<evidence type="ECO:0000313" key="7">
    <source>
        <dbReference type="EMBL" id="PON45425.1"/>
    </source>
</evidence>
<dbReference type="FunFam" id="4.10.280.50:FF:000001">
    <property type="entry name" value="Glutamate decarboxylase"/>
    <property type="match status" value="1"/>
</dbReference>
<dbReference type="GO" id="GO:0030170">
    <property type="term" value="F:pyridoxal phosphate binding"/>
    <property type="evidence" value="ECO:0007669"/>
    <property type="project" value="InterPro"/>
</dbReference>
<feature type="region of interest" description="Disordered" evidence="6">
    <location>
        <begin position="1"/>
        <end position="21"/>
    </location>
</feature>
<comment type="cofactor">
    <cofactor evidence="1">
        <name>pyridoxal 5'-phosphate</name>
        <dbReference type="ChEBI" id="CHEBI:597326"/>
    </cofactor>
</comment>
<dbReference type="AlphaFoldDB" id="A0A2P5B9E7"/>
<comment type="caution">
    <text evidence="7">The sequence shown here is derived from an EMBL/GenBank/DDBJ whole genome shotgun (WGS) entry which is preliminary data.</text>
</comment>
<reference evidence="8" key="1">
    <citation type="submission" date="2016-06" db="EMBL/GenBank/DDBJ databases">
        <title>Parallel loss of symbiosis genes in relatives of nitrogen-fixing non-legume Parasponia.</title>
        <authorList>
            <person name="Van Velzen R."/>
            <person name="Holmer R."/>
            <person name="Bu F."/>
            <person name="Rutten L."/>
            <person name="Van Zeijl A."/>
            <person name="Liu W."/>
            <person name="Santuari L."/>
            <person name="Cao Q."/>
            <person name="Sharma T."/>
            <person name="Shen D."/>
            <person name="Roswanjaya Y."/>
            <person name="Wardhani T."/>
            <person name="Kalhor M.S."/>
            <person name="Jansen J."/>
            <person name="Van den Hoogen J."/>
            <person name="Gungor B."/>
            <person name="Hartog M."/>
            <person name="Hontelez J."/>
            <person name="Verver J."/>
            <person name="Yang W.-C."/>
            <person name="Schijlen E."/>
            <person name="Repin R."/>
            <person name="Schilthuizen M."/>
            <person name="Schranz E."/>
            <person name="Heidstra R."/>
            <person name="Miyata K."/>
            <person name="Fedorova E."/>
            <person name="Kohlen W."/>
            <person name="Bisseling T."/>
            <person name="Smit S."/>
            <person name="Geurts R."/>
        </authorList>
    </citation>
    <scope>NUCLEOTIDE SEQUENCE [LARGE SCALE GENOMIC DNA]</scope>
    <source>
        <strain evidence="8">cv. WU1-14</strain>
    </source>
</reference>
<evidence type="ECO:0000256" key="3">
    <source>
        <dbReference type="ARBA" id="ARBA00012421"/>
    </source>
</evidence>
<comment type="similarity">
    <text evidence="2">Belongs to the group II decarboxylase family.</text>
</comment>
<dbReference type="Proteomes" id="UP000237105">
    <property type="component" value="Unassembled WGS sequence"/>
</dbReference>
<proteinExistence type="inferred from homology"/>
<gene>
    <name evidence="7" type="ORF">PanWU01x14_259040</name>
</gene>
<dbReference type="PANTHER" id="PTHR43321">
    <property type="entry name" value="GLUTAMATE DECARBOXYLASE"/>
    <property type="match status" value="1"/>
</dbReference>
<dbReference type="GO" id="GO:0006538">
    <property type="term" value="P:L-glutamate catabolic process"/>
    <property type="evidence" value="ECO:0007669"/>
    <property type="project" value="TreeGrafter"/>
</dbReference>
<dbReference type="PANTHER" id="PTHR43321:SF22">
    <property type="entry name" value="GLUTAMATE DECARBOXYLASE 5"/>
    <property type="match status" value="1"/>
</dbReference>
<dbReference type="EC" id="4.1.1.15" evidence="3"/>
<evidence type="ECO:0000256" key="1">
    <source>
        <dbReference type="ARBA" id="ARBA00001933"/>
    </source>
</evidence>
<evidence type="ECO:0000313" key="8">
    <source>
        <dbReference type="Proteomes" id="UP000237105"/>
    </source>
</evidence>
<protein>
    <recommendedName>
        <fullName evidence="3">glutamate decarboxylase</fullName>
        <ecNumber evidence="3">4.1.1.15</ecNumber>
    </recommendedName>
</protein>
<name>A0A2P5B9E7_PARAD</name>
<dbReference type="Gene3D" id="4.10.280.50">
    <property type="match status" value="1"/>
</dbReference>